<comment type="caution">
    <text evidence="2">The sequence shown here is derived from an EMBL/GenBank/DDBJ whole genome shotgun (WGS) entry which is preliminary data.</text>
</comment>
<feature type="region of interest" description="Disordered" evidence="1">
    <location>
        <begin position="1"/>
        <end position="24"/>
    </location>
</feature>
<name>A0A218WQT6_PUNGR</name>
<evidence type="ECO:0000313" key="2">
    <source>
        <dbReference type="EMBL" id="OWM74996.1"/>
    </source>
</evidence>
<sequence length="69" mass="7800">MAKPPVKSQNPIQRRKGEMAKPPAIWQAPPRGYVKINYYDGSLDQNTGYAGIGVNSKEIAQEKWPEDRE</sequence>
<evidence type="ECO:0000313" key="3">
    <source>
        <dbReference type="Proteomes" id="UP000197138"/>
    </source>
</evidence>
<accession>A0A218WQT6</accession>
<proteinExistence type="predicted"/>
<dbReference type="Proteomes" id="UP000197138">
    <property type="component" value="Unassembled WGS sequence"/>
</dbReference>
<protein>
    <submittedName>
        <fullName evidence="2">Uncharacterized protein</fullName>
    </submittedName>
</protein>
<reference evidence="3" key="1">
    <citation type="journal article" date="2017" name="Plant J.">
        <title>The pomegranate (Punica granatum L.) genome and the genomics of punicalagin biosynthesis.</title>
        <authorList>
            <person name="Qin G."/>
            <person name="Xu C."/>
            <person name="Ming R."/>
            <person name="Tang H."/>
            <person name="Guyot R."/>
            <person name="Kramer E.M."/>
            <person name="Hu Y."/>
            <person name="Yi X."/>
            <person name="Qi Y."/>
            <person name="Xu X."/>
            <person name="Gao Z."/>
            <person name="Pan H."/>
            <person name="Jian J."/>
            <person name="Tian Y."/>
            <person name="Yue Z."/>
            <person name="Xu Y."/>
        </authorList>
    </citation>
    <scope>NUCLEOTIDE SEQUENCE [LARGE SCALE GENOMIC DNA]</scope>
    <source>
        <strain evidence="3">cv. Dabenzi</strain>
    </source>
</reference>
<organism evidence="2 3">
    <name type="scientific">Punica granatum</name>
    <name type="common">Pomegranate</name>
    <dbReference type="NCBI Taxonomy" id="22663"/>
    <lineage>
        <taxon>Eukaryota</taxon>
        <taxon>Viridiplantae</taxon>
        <taxon>Streptophyta</taxon>
        <taxon>Embryophyta</taxon>
        <taxon>Tracheophyta</taxon>
        <taxon>Spermatophyta</taxon>
        <taxon>Magnoliopsida</taxon>
        <taxon>eudicotyledons</taxon>
        <taxon>Gunneridae</taxon>
        <taxon>Pentapetalae</taxon>
        <taxon>rosids</taxon>
        <taxon>malvids</taxon>
        <taxon>Myrtales</taxon>
        <taxon>Lythraceae</taxon>
        <taxon>Punica</taxon>
    </lineage>
</organism>
<dbReference type="AlphaFoldDB" id="A0A218WQT6"/>
<dbReference type="EMBL" id="MTKT01003414">
    <property type="protein sequence ID" value="OWM74996.1"/>
    <property type="molecule type" value="Genomic_DNA"/>
</dbReference>
<gene>
    <name evidence="2" type="ORF">CDL15_Pgr021347</name>
</gene>
<evidence type="ECO:0000256" key="1">
    <source>
        <dbReference type="SAM" id="MobiDB-lite"/>
    </source>
</evidence>